<gene>
    <name evidence="1" type="ORF">LCGC14_1210570</name>
</gene>
<comment type="caution">
    <text evidence="1">The sequence shown here is derived from an EMBL/GenBank/DDBJ whole genome shotgun (WGS) entry which is preliminary data.</text>
</comment>
<sequence>MAIQIASTVDLITAQRVVIAKALFVEEYKRPTTNLVTQFNLAQGEKSLVIPKVAQMTAARLADGVDLTESQNIGMTTNTVSPVEAGLKVILTDKLVRQLNESVFAIIGTQVGEAMGTIKETDVIALFASLNGGTALGGDGNLLTLDNLSACISVARDNKYGEDLVIVHHANAIFAVAKDFFGSTPQRLDAPSFVDSVVRDFYSFSIGGVPIFEANHIPKIGSVDSGYGAIMSRRALGFLTSVGMTSELDRDGSLRATELITVSDYIAFELDDARGAPMRYEILAHSTSN</sequence>
<evidence type="ECO:0008006" key="2">
    <source>
        <dbReference type="Google" id="ProtNLM"/>
    </source>
</evidence>
<proteinExistence type="predicted"/>
<accession>A0A0F9M1K9</accession>
<name>A0A0F9M1K9_9ZZZZ</name>
<reference evidence="1" key="1">
    <citation type="journal article" date="2015" name="Nature">
        <title>Complex archaea that bridge the gap between prokaryotes and eukaryotes.</title>
        <authorList>
            <person name="Spang A."/>
            <person name="Saw J.H."/>
            <person name="Jorgensen S.L."/>
            <person name="Zaremba-Niedzwiedzka K."/>
            <person name="Martijn J."/>
            <person name="Lind A.E."/>
            <person name="van Eijk R."/>
            <person name="Schleper C."/>
            <person name="Guy L."/>
            <person name="Ettema T.J."/>
        </authorList>
    </citation>
    <scope>NUCLEOTIDE SEQUENCE</scope>
</reference>
<organism evidence="1">
    <name type="scientific">marine sediment metagenome</name>
    <dbReference type="NCBI Taxonomy" id="412755"/>
    <lineage>
        <taxon>unclassified sequences</taxon>
        <taxon>metagenomes</taxon>
        <taxon>ecological metagenomes</taxon>
    </lineage>
</organism>
<protein>
    <recommendedName>
        <fullName evidence="2">Major capsid protein</fullName>
    </recommendedName>
</protein>
<dbReference type="AlphaFoldDB" id="A0A0F9M1K9"/>
<evidence type="ECO:0000313" key="1">
    <source>
        <dbReference type="EMBL" id="KKM93226.1"/>
    </source>
</evidence>
<dbReference type="EMBL" id="LAZR01006295">
    <property type="protein sequence ID" value="KKM93226.1"/>
    <property type="molecule type" value="Genomic_DNA"/>
</dbReference>